<dbReference type="InterPro" id="IPR007197">
    <property type="entry name" value="rSAM"/>
</dbReference>
<dbReference type="FunFam" id="3.40.50.12160:FF:000006">
    <property type="entry name" value="tRNA-2-methylthio-N(6)-dimethylallyladenosine synthase"/>
    <property type="match status" value="1"/>
</dbReference>
<comment type="similarity">
    <text evidence="11">Belongs to the methylthiotransferase family. MiaB subfamily.</text>
</comment>
<dbReference type="InterPro" id="IPR013848">
    <property type="entry name" value="Methylthiotransferase_N"/>
</dbReference>
<dbReference type="InterPro" id="IPR020612">
    <property type="entry name" value="Methylthiotransferase_CS"/>
</dbReference>
<comment type="subunit">
    <text evidence="11">Monomer.</text>
</comment>
<dbReference type="PROSITE" id="PS51918">
    <property type="entry name" value="RADICAL_SAM"/>
    <property type="match status" value="1"/>
</dbReference>
<evidence type="ECO:0000313" key="16">
    <source>
        <dbReference type="Proteomes" id="UP000316958"/>
    </source>
</evidence>
<evidence type="ECO:0000256" key="10">
    <source>
        <dbReference type="ARBA" id="ARBA00033765"/>
    </source>
</evidence>
<dbReference type="InterPro" id="IPR005839">
    <property type="entry name" value="Methylthiotransferase"/>
</dbReference>
<keyword evidence="3 11" id="KW-0963">Cytoplasm</keyword>
<comment type="function">
    <text evidence="1 11">Catalyzes the methylthiolation of N6-(dimethylallyl)adenosine (i(6)A), leading to the formation of 2-methylthio-N6-(dimethylallyl)adenosine (ms(2)i(6)A) at position 37 in tRNAs that read codons beginning with uridine.</text>
</comment>
<dbReference type="PROSITE" id="PS51449">
    <property type="entry name" value="MTTASE_N"/>
    <property type="match status" value="1"/>
</dbReference>
<dbReference type="PANTHER" id="PTHR43020">
    <property type="entry name" value="CDK5 REGULATORY SUBUNIT-ASSOCIATED PROTEIN 1"/>
    <property type="match status" value="1"/>
</dbReference>
<evidence type="ECO:0000256" key="5">
    <source>
        <dbReference type="ARBA" id="ARBA00022691"/>
    </source>
</evidence>
<dbReference type="InterPro" id="IPR006638">
    <property type="entry name" value="Elp3/MiaA/NifB-like_rSAM"/>
</dbReference>
<keyword evidence="4 11" id="KW-0808">Transferase</keyword>
<dbReference type="SFLD" id="SFLDG01061">
    <property type="entry name" value="methylthiotransferase"/>
    <property type="match status" value="1"/>
</dbReference>
<comment type="subcellular location">
    <subcellularLocation>
        <location evidence="11">Cytoplasm</location>
    </subcellularLocation>
</comment>
<feature type="binding site" evidence="11">
    <location>
        <position position="51"/>
    </location>
    <ligand>
        <name>[4Fe-4S] cluster</name>
        <dbReference type="ChEBI" id="CHEBI:49883"/>
        <label>1</label>
    </ligand>
</feature>
<evidence type="ECO:0000256" key="2">
    <source>
        <dbReference type="ARBA" id="ARBA00022485"/>
    </source>
</evidence>
<dbReference type="SFLD" id="SFLDS00029">
    <property type="entry name" value="Radical_SAM"/>
    <property type="match status" value="1"/>
</dbReference>
<dbReference type="FunFam" id="3.80.30.20:FF:000001">
    <property type="entry name" value="tRNA-2-methylthio-N(6)-dimethylallyladenosine synthase 2"/>
    <property type="match status" value="1"/>
</dbReference>
<evidence type="ECO:0000256" key="3">
    <source>
        <dbReference type="ARBA" id="ARBA00022490"/>
    </source>
</evidence>
<evidence type="ECO:0000313" key="15">
    <source>
        <dbReference type="EMBL" id="TRU52653.1"/>
    </source>
</evidence>
<dbReference type="CDD" id="cd01335">
    <property type="entry name" value="Radical_SAM"/>
    <property type="match status" value="1"/>
</dbReference>
<feature type="domain" description="MTTase N-terminal" evidence="13">
    <location>
        <begin position="6"/>
        <end position="122"/>
    </location>
</feature>
<dbReference type="HAMAP" id="MF_01864">
    <property type="entry name" value="tRNA_metthiotr_MiaB"/>
    <property type="match status" value="1"/>
</dbReference>
<dbReference type="EC" id="2.8.4.3" evidence="10 11"/>
<evidence type="ECO:0000259" key="14">
    <source>
        <dbReference type="PROSITE" id="PS51918"/>
    </source>
</evidence>
<dbReference type="GO" id="GO:0046872">
    <property type="term" value="F:metal ion binding"/>
    <property type="evidence" value="ECO:0007669"/>
    <property type="project" value="UniProtKB-KW"/>
</dbReference>
<dbReference type="GO" id="GO:0005737">
    <property type="term" value="C:cytoplasm"/>
    <property type="evidence" value="ECO:0007669"/>
    <property type="project" value="UniProtKB-SubCell"/>
</dbReference>
<keyword evidence="6 11" id="KW-0819">tRNA processing</keyword>
<evidence type="ECO:0000259" key="13">
    <source>
        <dbReference type="PROSITE" id="PS51449"/>
    </source>
</evidence>
<keyword evidence="9 11" id="KW-0411">Iron-sulfur</keyword>
<dbReference type="SUPFAM" id="SSF102114">
    <property type="entry name" value="Radical SAM enzymes"/>
    <property type="match status" value="1"/>
</dbReference>
<evidence type="ECO:0000256" key="9">
    <source>
        <dbReference type="ARBA" id="ARBA00023014"/>
    </source>
</evidence>
<dbReference type="InterPro" id="IPR058240">
    <property type="entry name" value="rSAM_sf"/>
</dbReference>
<dbReference type="PANTHER" id="PTHR43020:SF2">
    <property type="entry name" value="MITOCHONDRIAL TRNA METHYLTHIOTRANSFERASE CDK5RAP1"/>
    <property type="match status" value="1"/>
</dbReference>
<dbReference type="EMBL" id="SFBE01000090">
    <property type="protein sequence ID" value="TRU52653.1"/>
    <property type="molecule type" value="Genomic_DNA"/>
</dbReference>
<reference evidence="15 16" key="1">
    <citation type="submission" date="2019-01" db="EMBL/GenBank/DDBJ databases">
        <title>Coherence of Microcystis species and biogeography revealed through population genomics.</title>
        <authorList>
            <person name="Perez-Carrascal O.M."/>
            <person name="Terrat Y."/>
            <person name="Giani A."/>
            <person name="Fortin N."/>
            <person name="Tromas N."/>
            <person name="Shapiro B.J."/>
        </authorList>
    </citation>
    <scope>NUCLEOTIDE SEQUENCE [LARGE SCALE GENOMIC DNA]</scope>
    <source>
        <strain evidence="15">Ma_QC_Ch_20071001_S25D</strain>
    </source>
</reference>
<dbReference type="InterPro" id="IPR038135">
    <property type="entry name" value="Methylthiotransferase_N_sf"/>
</dbReference>
<dbReference type="Gene3D" id="3.40.50.12160">
    <property type="entry name" value="Methylthiotransferase, N-terminal domain"/>
    <property type="match status" value="1"/>
</dbReference>
<feature type="binding site" evidence="11">
    <location>
        <position position="85"/>
    </location>
    <ligand>
        <name>[4Fe-4S] cluster</name>
        <dbReference type="ChEBI" id="CHEBI:49883"/>
        <label>1</label>
    </ligand>
</feature>
<feature type="binding site" evidence="11">
    <location>
        <position position="157"/>
    </location>
    <ligand>
        <name>[4Fe-4S] cluster</name>
        <dbReference type="ChEBI" id="CHEBI:49883"/>
        <label>2</label>
        <note>4Fe-4S-S-AdoMet</note>
    </ligand>
</feature>
<accession>A0A552G0Z1</accession>
<dbReference type="Proteomes" id="UP000316958">
    <property type="component" value="Unassembled WGS sequence"/>
</dbReference>
<gene>
    <name evidence="11 15" type="primary">miaB</name>
    <name evidence="15" type="ORF">EWV57_05150</name>
</gene>
<evidence type="ECO:0000259" key="12">
    <source>
        <dbReference type="PROSITE" id="PS50926"/>
    </source>
</evidence>
<dbReference type="InterPro" id="IPR006463">
    <property type="entry name" value="MiaB_methiolase"/>
</dbReference>
<dbReference type="GO" id="GO:0035597">
    <property type="term" value="F:tRNA-2-methylthio-N(6)-dimethylallyladenosine(37) synthase activity"/>
    <property type="evidence" value="ECO:0007669"/>
    <property type="project" value="UniProtKB-EC"/>
</dbReference>
<comment type="catalytic activity">
    <reaction evidence="11">
        <text>N(6)-dimethylallyladenosine(37) in tRNA + (sulfur carrier)-SH + AH2 + 2 S-adenosyl-L-methionine = 2-methylsulfanyl-N(6)-dimethylallyladenosine(37) in tRNA + (sulfur carrier)-H + 5'-deoxyadenosine + L-methionine + A + S-adenosyl-L-homocysteine + 2 H(+)</text>
        <dbReference type="Rhea" id="RHEA:37067"/>
        <dbReference type="Rhea" id="RHEA-COMP:10375"/>
        <dbReference type="Rhea" id="RHEA-COMP:10376"/>
        <dbReference type="Rhea" id="RHEA-COMP:14737"/>
        <dbReference type="Rhea" id="RHEA-COMP:14739"/>
        <dbReference type="ChEBI" id="CHEBI:13193"/>
        <dbReference type="ChEBI" id="CHEBI:15378"/>
        <dbReference type="ChEBI" id="CHEBI:17319"/>
        <dbReference type="ChEBI" id="CHEBI:17499"/>
        <dbReference type="ChEBI" id="CHEBI:29917"/>
        <dbReference type="ChEBI" id="CHEBI:57844"/>
        <dbReference type="ChEBI" id="CHEBI:57856"/>
        <dbReference type="ChEBI" id="CHEBI:59789"/>
        <dbReference type="ChEBI" id="CHEBI:64428"/>
        <dbReference type="ChEBI" id="CHEBI:74415"/>
        <dbReference type="ChEBI" id="CHEBI:74417"/>
        <dbReference type="EC" id="2.8.4.3"/>
    </reaction>
</comment>
<sequence length="446" mass="50432">MNKSPRRYHITTFGCQMNKADSERMAGILEDLGFQWSEDANEADLILYNTCTIRDNAEQKVYSYLGRQAKRKQTQPDLTLIVAGCVAQQEGEQLLRRVPEVDLIIGPQHANRLGDLLQQVFDGSQVVATEPIHIMEDITKPRRDSNITAWVNVIYGCNERCTYCVVPGVRGVEQSRTPAAIRAEMDQLGQQGYQEITLLGQNIDAYGRDLPGVTASGRHLHNFTDLLYYIHDVAGIERLRFATSHPRYFTERLIKACQELPKVCEHFHIPFQSGDNDILKVMKRGYTQEKYRQIIANIRDLMPDAAISADAIVGFPGETEAQFENTLKLVDEIGFDQLNTAAYSPRPGTPAAIWDNQLSEQVKSDRLQRLNHLVATKASERSQRYLGRIEEILVEDVNPKDASQVMGRTRGNRLTFFTGNIEELRGTFVKVKITEVRPFSLTGVIC</sequence>
<dbReference type="PROSITE" id="PS01278">
    <property type="entry name" value="MTTASE_RADICAL"/>
    <property type="match status" value="1"/>
</dbReference>
<evidence type="ECO:0000256" key="1">
    <source>
        <dbReference type="ARBA" id="ARBA00003234"/>
    </source>
</evidence>
<name>A0A552G0Z1_MICAE</name>
<dbReference type="SFLD" id="SFLDG01082">
    <property type="entry name" value="B12-binding_domain_containing"/>
    <property type="match status" value="1"/>
</dbReference>
<keyword evidence="2 11" id="KW-0004">4Fe-4S</keyword>
<organism evidence="15 16">
    <name type="scientific">Microcystis aeruginosa Ma_QC_Ch_20071001_S25D</name>
    <dbReference type="NCBI Taxonomy" id="2486250"/>
    <lineage>
        <taxon>Bacteria</taxon>
        <taxon>Bacillati</taxon>
        <taxon>Cyanobacteriota</taxon>
        <taxon>Cyanophyceae</taxon>
        <taxon>Oscillatoriophycideae</taxon>
        <taxon>Chroococcales</taxon>
        <taxon>Microcystaceae</taxon>
        <taxon>Microcystis</taxon>
    </lineage>
</organism>
<evidence type="ECO:0000256" key="11">
    <source>
        <dbReference type="HAMAP-Rule" id="MF_01864"/>
    </source>
</evidence>
<keyword evidence="8 11" id="KW-0408">Iron</keyword>
<dbReference type="AlphaFoldDB" id="A0A552G0Z1"/>
<dbReference type="InterPro" id="IPR023404">
    <property type="entry name" value="rSAM_horseshoe"/>
</dbReference>
<dbReference type="Pfam" id="PF04055">
    <property type="entry name" value="Radical_SAM"/>
    <property type="match status" value="1"/>
</dbReference>
<comment type="cofactor">
    <cofactor evidence="11">
        <name>[4Fe-4S] cluster</name>
        <dbReference type="ChEBI" id="CHEBI:49883"/>
    </cofactor>
    <text evidence="11">Binds 2 [4Fe-4S] clusters. One cluster is coordinated with 3 cysteines and an exchangeable S-adenosyl-L-methionine.</text>
</comment>
<feature type="binding site" evidence="11">
    <location>
        <position position="15"/>
    </location>
    <ligand>
        <name>[4Fe-4S] cluster</name>
        <dbReference type="ChEBI" id="CHEBI:49883"/>
        <label>1</label>
    </ligand>
</feature>
<keyword evidence="7 11" id="KW-0479">Metal-binding</keyword>
<dbReference type="Pfam" id="PF00919">
    <property type="entry name" value="UPF0004"/>
    <property type="match status" value="1"/>
</dbReference>
<dbReference type="SMART" id="SM00729">
    <property type="entry name" value="Elp3"/>
    <property type="match status" value="1"/>
</dbReference>
<dbReference type="PROSITE" id="PS50926">
    <property type="entry name" value="TRAM"/>
    <property type="match status" value="1"/>
</dbReference>
<feature type="domain" description="TRAM" evidence="12">
    <location>
        <begin position="383"/>
        <end position="446"/>
    </location>
</feature>
<evidence type="ECO:0000256" key="4">
    <source>
        <dbReference type="ARBA" id="ARBA00022679"/>
    </source>
</evidence>
<evidence type="ECO:0000256" key="6">
    <source>
        <dbReference type="ARBA" id="ARBA00022694"/>
    </source>
</evidence>
<comment type="caution">
    <text evidence="15">The sequence shown here is derived from an EMBL/GenBank/DDBJ whole genome shotgun (WGS) entry which is preliminary data.</text>
</comment>
<protein>
    <recommendedName>
        <fullName evidence="10 11">tRNA-2-methylthio-N(6)-dimethylallyladenosine synthase</fullName>
        <ecNumber evidence="10 11">2.8.4.3</ecNumber>
    </recommendedName>
    <alternativeName>
        <fullName evidence="11">(Dimethylallyl)adenosine tRNA methylthiotransferase MiaB</fullName>
    </alternativeName>
    <alternativeName>
        <fullName evidence="11">tRNA-i(6)A37 methylthiotransferase</fullName>
    </alternativeName>
</protein>
<feature type="binding site" evidence="11">
    <location>
        <position position="164"/>
    </location>
    <ligand>
        <name>[4Fe-4S] cluster</name>
        <dbReference type="ChEBI" id="CHEBI:49883"/>
        <label>2</label>
        <note>4Fe-4S-S-AdoMet</note>
    </ligand>
</feature>
<evidence type="ECO:0000256" key="7">
    <source>
        <dbReference type="ARBA" id="ARBA00022723"/>
    </source>
</evidence>
<dbReference type="InterPro" id="IPR002792">
    <property type="entry name" value="TRAM_dom"/>
</dbReference>
<dbReference type="SFLD" id="SFLDF00273">
    <property type="entry name" value="(dimethylallyl)adenosine_tRNA"/>
    <property type="match status" value="1"/>
</dbReference>
<feature type="binding site" evidence="11">
    <location>
        <position position="161"/>
    </location>
    <ligand>
        <name>[4Fe-4S] cluster</name>
        <dbReference type="ChEBI" id="CHEBI:49883"/>
        <label>2</label>
        <note>4Fe-4S-S-AdoMet</note>
    </ligand>
</feature>
<dbReference type="Pfam" id="PF01938">
    <property type="entry name" value="TRAM"/>
    <property type="match status" value="1"/>
</dbReference>
<dbReference type="Gene3D" id="3.80.30.20">
    <property type="entry name" value="tm_1862 like domain"/>
    <property type="match status" value="1"/>
</dbReference>
<evidence type="ECO:0000256" key="8">
    <source>
        <dbReference type="ARBA" id="ARBA00023004"/>
    </source>
</evidence>
<dbReference type="NCBIfam" id="TIGR01574">
    <property type="entry name" value="miaB-methiolase"/>
    <property type="match status" value="1"/>
</dbReference>
<keyword evidence="5 11" id="KW-0949">S-adenosyl-L-methionine</keyword>
<proteinExistence type="inferred from homology"/>
<dbReference type="GO" id="GO:0051539">
    <property type="term" value="F:4 iron, 4 sulfur cluster binding"/>
    <property type="evidence" value="ECO:0007669"/>
    <property type="project" value="UniProtKB-UniRule"/>
</dbReference>
<feature type="domain" description="Radical SAM core" evidence="14">
    <location>
        <begin position="143"/>
        <end position="381"/>
    </location>
</feature>
<dbReference type="NCBIfam" id="TIGR00089">
    <property type="entry name" value="MiaB/RimO family radical SAM methylthiotransferase"/>
    <property type="match status" value="1"/>
</dbReference>